<gene>
    <name evidence="7" type="ORF">NE675_05975</name>
</gene>
<reference evidence="7 8" key="1">
    <citation type="submission" date="2022-06" db="EMBL/GenBank/DDBJ databases">
        <title>Isolation of gut microbiota from human fecal samples.</title>
        <authorList>
            <person name="Pamer E.G."/>
            <person name="Barat B."/>
            <person name="Waligurski E."/>
            <person name="Medina S."/>
            <person name="Paddock L."/>
            <person name="Mostad J."/>
        </authorList>
    </citation>
    <scope>NUCLEOTIDE SEQUENCE [LARGE SCALE GENOMIC DNA]</scope>
    <source>
        <strain evidence="7 8">DFI.1.1</strain>
    </source>
</reference>
<dbReference type="Pfam" id="PF01012">
    <property type="entry name" value="ETF"/>
    <property type="match status" value="1"/>
</dbReference>
<keyword evidence="2" id="KW-0813">Transport</keyword>
<evidence type="ECO:0000259" key="6">
    <source>
        <dbReference type="SMART" id="SM00893"/>
    </source>
</evidence>
<dbReference type="SMART" id="SM00893">
    <property type="entry name" value="ETF"/>
    <property type="match status" value="1"/>
</dbReference>
<dbReference type="SUPFAM" id="SSF52402">
    <property type="entry name" value="Adenine nucleotide alpha hydrolases-like"/>
    <property type="match status" value="1"/>
</dbReference>
<dbReference type="PIRSF" id="PIRSF000089">
    <property type="entry name" value="Electra_flavoP_a"/>
    <property type="match status" value="1"/>
</dbReference>
<evidence type="ECO:0000256" key="1">
    <source>
        <dbReference type="ARBA" id="ARBA00005817"/>
    </source>
</evidence>
<evidence type="ECO:0000313" key="8">
    <source>
        <dbReference type="Proteomes" id="UP001206692"/>
    </source>
</evidence>
<dbReference type="InterPro" id="IPR018206">
    <property type="entry name" value="ETF_asu_C_CS"/>
</dbReference>
<evidence type="ECO:0000256" key="3">
    <source>
        <dbReference type="ARBA" id="ARBA00022630"/>
    </source>
</evidence>
<dbReference type="EMBL" id="JANGEW010000009">
    <property type="protein sequence ID" value="MCQ5342579.1"/>
    <property type="molecule type" value="Genomic_DNA"/>
</dbReference>
<keyword evidence="8" id="KW-1185">Reference proteome</keyword>
<dbReference type="Proteomes" id="UP001206692">
    <property type="component" value="Unassembled WGS sequence"/>
</dbReference>
<dbReference type="Gene3D" id="3.40.50.1220">
    <property type="entry name" value="TPP-binding domain"/>
    <property type="match status" value="1"/>
</dbReference>
<name>A0ABT1SRZ4_9FIRM</name>
<dbReference type="SUPFAM" id="SSF52467">
    <property type="entry name" value="DHS-like NAD/FAD-binding domain"/>
    <property type="match status" value="1"/>
</dbReference>
<protein>
    <submittedName>
        <fullName evidence="7">Electron transfer flavoprotein subunit alpha/FixB family protein</fullName>
    </submittedName>
</protein>
<keyword evidence="5" id="KW-0249">Electron transport</keyword>
<dbReference type="PANTHER" id="PTHR43153:SF1">
    <property type="entry name" value="ELECTRON TRANSFER FLAVOPROTEIN SUBUNIT ALPHA, MITOCHONDRIAL"/>
    <property type="match status" value="1"/>
</dbReference>
<comment type="caution">
    <text evidence="7">The sequence shown here is derived from an EMBL/GenBank/DDBJ whole genome shotgun (WGS) entry which is preliminary data.</text>
</comment>
<dbReference type="InterPro" id="IPR014731">
    <property type="entry name" value="ETF_asu_C"/>
</dbReference>
<dbReference type="InterPro" id="IPR014729">
    <property type="entry name" value="Rossmann-like_a/b/a_fold"/>
</dbReference>
<dbReference type="InterPro" id="IPR001308">
    <property type="entry name" value="ETF_a/FixB"/>
</dbReference>
<dbReference type="CDD" id="cd01715">
    <property type="entry name" value="ETF_alpha"/>
    <property type="match status" value="1"/>
</dbReference>
<organism evidence="7 8">
    <name type="scientific">Megasphaera massiliensis</name>
    <dbReference type="NCBI Taxonomy" id="1232428"/>
    <lineage>
        <taxon>Bacteria</taxon>
        <taxon>Bacillati</taxon>
        <taxon>Bacillota</taxon>
        <taxon>Negativicutes</taxon>
        <taxon>Veillonellales</taxon>
        <taxon>Veillonellaceae</taxon>
        <taxon>Megasphaera</taxon>
    </lineage>
</organism>
<evidence type="ECO:0000256" key="5">
    <source>
        <dbReference type="ARBA" id="ARBA00022982"/>
    </source>
</evidence>
<accession>A0ABT1SRZ4</accession>
<dbReference type="InterPro" id="IPR033947">
    <property type="entry name" value="ETF_alpha_N"/>
</dbReference>
<dbReference type="PROSITE" id="PS00696">
    <property type="entry name" value="ETF_ALPHA"/>
    <property type="match status" value="1"/>
</dbReference>
<dbReference type="InterPro" id="IPR029035">
    <property type="entry name" value="DHS-like_NAD/FAD-binding_dom"/>
</dbReference>
<dbReference type="Pfam" id="PF00766">
    <property type="entry name" value="ETF_alpha"/>
    <property type="match status" value="1"/>
</dbReference>
<sequence>MDLAECKGIYVIAEQFEGKLRDVSFELLGQARILADTIGDEVGAILIGKDVKPLAQELIAHGAHKVYVYDDAKLEHYTTTAYSKVICDFFEEEKPNVFLVGATNIGRDLGPRVANTLKTGLTADCTQLSVDDDGKTIVWTRPALGGNIMAEIICKDNRPQMGTVRPHVFKKPEADPNATGEVIEKEVKLSDADFLTRFVELIKMGGEGVKIEDADIIVSGGRGMNGEEPFATGILKECADALGGAVGASRAAVDAGWISALHQVGQTGKTVAPKIYIACAISGAIQHLAGMSGSDCIIAINKDEDAPIFKVCDYGIVGDVYKVLPMLTAAIKKKKGIA</sequence>
<dbReference type="RefSeq" id="WP_062411532.1">
    <property type="nucleotide sequence ID" value="NZ_JAJCIO010000007.1"/>
</dbReference>
<dbReference type="Gene3D" id="3.40.50.620">
    <property type="entry name" value="HUPs"/>
    <property type="match status" value="1"/>
</dbReference>
<keyword evidence="3" id="KW-0285">Flavoprotein</keyword>
<feature type="domain" description="Electron transfer flavoprotein alpha/beta-subunit N-terminal" evidence="6">
    <location>
        <begin position="9"/>
        <end position="198"/>
    </location>
</feature>
<dbReference type="PANTHER" id="PTHR43153">
    <property type="entry name" value="ELECTRON TRANSFER FLAVOPROTEIN ALPHA"/>
    <property type="match status" value="1"/>
</dbReference>
<keyword evidence="4" id="KW-0274">FAD</keyword>
<evidence type="ECO:0000256" key="2">
    <source>
        <dbReference type="ARBA" id="ARBA00022448"/>
    </source>
</evidence>
<dbReference type="InterPro" id="IPR014730">
    <property type="entry name" value="ETF_a/b_N"/>
</dbReference>
<proteinExistence type="inferred from homology"/>
<evidence type="ECO:0000313" key="7">
    <source>
        <dbReference type="EMBL" id="MCQ5342579.1"/>
    </source>
</evidence>
<comment type="similarity">
    <text evidence="1">Belongs to the ETF alpha-subunit/FixB family.</text>
</comment>
<evidence type="ECO:0000256" key="4">
    <source>
        <dbReference type="ARBA" id="ARBA00022827"/>
    </source>
</evidence>